<dbReference type="AlphaFoldDB" id="A0A0L0CTG1"/>
<evidence type="ECO:0000313" key="2">
    <source>
        <dbReference type="Proteomes" id="UP000054566"/>
    </source>
</evidence>
<sequence length="1096" mass="129832">MAKFVLENLCYFDLSYKYYLQKKDDEISITCSNNIIKKNSFFYINIEYTSLIHHIYENHLTININDYYLINLKITAMSTNVLIHFSFYNYDFGNLILFPNVDKNENTKVICMEENYRDSFSSSDTSLSSLISTYKINELKEKKMKKKKEMDPPLLGKSVTNYNDTNNKHTNSFDINNINYNINTVETKLFIHNNNDEDCDIEYEINESCLKINNDGKKLHIKGKSKTFLLISFTPNEEKEYNFKIPFKINNDSQKIVYIYLKGSASHFKLPFSCNNLNEINFKDIHVDKEVINKLVLHNKNMEDISFNILNYKNLCKYYLSFINFDNNTSHILKKKEKKTYEIKFAPKKYIKLQIPLYLNIYYKGKCIAYYLTHININSISYKYFLKLNHIREQYFKHLSNKNGVRGKKIQLHNTGDMNAQFQIIYPQKYEKYLFLYPKKGIIFSFNLVNIYIYIDTDYINKDIYINDVYIQLYPKFNKINSKLALKLFVAVPSNSIKYTKISYKNFAKLNSENNDHGKYNNYDDGEDNNNNNKKEQIVKGEQQLTKKNKNIEQKDNVSNEEKNIKLFVLKNETIITFITDIRKEICKIIEIYNETSSNFKIKYKFLYNEQNFFSIEKCEEIIKPNDYGSFQIVYNPLFIEKNKKNSKNYHNNLCEKYVKYCSNIHHISKLIIYYPNETAKNYTLLGYSNNVVYEKNVIYNFNSKHLNNTSIRIKNWLNENQNLTISYQTCDKEGNPSNINYFYFYILNQIDLCNKEEKNIAFKVLSLKDGVFYVMLILSNKKYEDVYKILLQFEISRSEILSIKNIHRSKKDIINEHIVIYNPLDENVEMEPLFDYNYIFVQKPIILEKRKNNIINIYFCIVKEEEEKHVIISFTNKILGSYSFKFILNINMYDFEENFYFNTDLGSIQMNEVSFTNVCNEKINYDVMIEDFDENNKNAKQIFQCIDKISVKPIDTSYFLKNGMLNNVTDKINLTIKYNPSDIKINKAIIKLISKEGIVYKGLIMGKSVSPKPKGPIFCSSQKTTFLTFTNPFLHIKEFFIKTDDYFSVSIENIKIEGRETVQIPIKCQTTNATSGKLFIKSEDDIVWMYYLTGQ</sequence>
<proteinExistence type="predicted"/>
<dbReference type="PANTHER" id="PTHR23053">
    <property type="entry name" value="DLEC1 DELETED IN LUNG AND ESOPHAGEAL CANCER 1"/>
    <property type="match status" value="1"/>
</dbReference>
<dbReference type="PANTHER" id="PTHR23053:SF0">
    <property type="entry name" value="HYDROCEPHALUS-INDUCING PROTEIN HOMOLOG"/>
    <property type="match status" value="1"/>
</dbReference>
<dbReference type="InterPro" id="IPR033305">
    <property type="entry name" value="Hydin-like"/>
</dbReference>
<name>A0A0L0CTG1_PLAFA</name>
<dbReference type="OrthoDB" id="442692at2759"/>
<evidence type="ECO:0000313" key="1">
    <source>
        <dbReference type="EMBL" id="KNC35491.1"/>
    </source>
</evidence>
<dbReference type="GO" id="GO:0005930">
    <property type="term" value="C:axoneme"/>
    <property type="evidence" value="ECO:0007669"/>
    <property type="project" value="TreeGrafter"/>
</dbReference>
<accession>A0A0L0CTG1</accession>
<dbReference type="EMBL" id="GG663847">
    <property type="protein sequence ID" value="KNC35491.1"/>
    <property type="molecule type" value="Genomic_DNA"/>
</dbReference>
<protein>
    <submittedName>
        <fullName evidence="1">Uncharacterized protein</fullName>
    </submittedName>
</protein>
<organism evidence="1 2">
    <name type="scientific">Plasmodium falciparum RAJ116</name>
    <dbReference type="NCBI Taxonomy" id="580058"/>
    <lineage>
        <taxon>Eukaryota</taxon>
        <taxon>Sar</taxon>
        <taxon>Alveolata</taxon>
        <taxon>Apicomplexa</taxon>
        <taxon>Aconoidasida</taxon>
        <taxon>Haemosporida</taxon>
        <taxon>Plasmodiidae</taxon>
        <taxon>Plasmodium</taxon>
        <taxon>Plasmodium (Laverania)</taxon>
    </lineage>
</organism>
<dbReference type="GO" id="GO:1904158">
    <property type="term" value="P:axonemal central apparatus assembly"/>
    <property type="evidence" value="ECO:0007669"/>
    <property type="project" value="TreeGrafter"/>
</dbReference>
<dbReference type="Proteomes" id="UP000054566">
    <property type="component" value="Unassembled WGS sequence"/>
</dbReference>
<gene>
    <name evidence="1" type="ORF">PFLG_00485</name>
</gene>
<reference evidence="2" key="2">
    <citation type="submission" date="2015-07" db="EMBL/GenBank/DDBJ databases">
        <title>The genome sequence of Plasmodium falciparum RAJ116.</title>
        <authorList>
            <consortium name="The Broad Institute Genome Sequencing Platform"/>
            <person name="Volkman S.K."/>
            <person name="Neafsey D.E."/>
            <person name="Dash A.P."/>
            <person name="Chitnis C.E."/>
            <person name="Hartl D.L."/>
            <person name="Young S.K."/>
            <person name="Kodira C.D."/>
            <person name="Zeng Q."/>
            <person name="Koehrsen M."/>
            <person name="Godfrey P."/>
            <person name="Alvarado L."/>
            <person name="Berlin A."/>
            <person name="Borenstein D."/>
            <person name="Chen Z."/>
            <person name="Engels R."/>
            <person name="Freedman E."/>
            <person name="Gellesch M."/>
            <person name="Goldberg J."/>
            <person name="Griggs A."/>
            <person name="Gujja S."/>
            <person name="Heiman D."/>
            <person name="Hepburn T."/>
            <person name="Howarth C."/>
            <person name="Jen D."/>
            <person name="Larson L."/>
            <person name="Lewis B."/>
            <person name="Mehta T."/>
            <person name="Park D."/>
            <person name="Pearson M."/>
            <person name="Roberts A."/>
            <person name="Saif S."/>
            <person name="Shea T."/>
            <person name="Shenoy N."/>
            <person name="Sisk P."/>
            <person name="Stolte C."/>
            <person name="Sykes S."/>
            <person name="Walk T."/>
            <person name="White J."/>
            <person name="Yandava C."/>
            <person name="Wirth D.F."/>
            <person name="Nusbaum C."/>
            <person name="Birren B."/>
        </authorList>
    </citation>
    <scope>NUCLEOTIDE SEQUENCE [LARGE SCALE GENOMIC DNA]</scope>
    <source>
        <strain evidence="2">RAJ116</strain>
    </source>
</reference>
<dbReference type="GO" id="GO:0003341">
    <property type="term" value="P:cilium movement"/>
    <property type="evidence" value="ECO:0007669"/>
    <property type="project" value="TreeGrafter"/>
</dbReference>
<reference evidence="2" key="1">
    <citation type="submission" date="2015-07" db="EMBL/GenBank/DDBJ databases">
        <title>Annotation of Plasmodium falciparum RAJ116.</title>
        <authorList>
            <consortium name="The Broad Institute Genome Sequencing Platform"/>
            <person name="Volkman S.K."/>
            <person name="Neafsey D.E."/>
            <person name="Dash A.P."/>
            <person name="Chitnis C.E."/>
            <person name="Hartl D.L."/>
            <person name="Young S.K."/>
            <person name="Zeng Q."/>
            <person name="Koehrsen M."/>
            <person name="Alvarado L."/>
            <person name="Berlin A."/>
            <person name="Borenstein D."/>
            <person name="Chapman S.B."/>
            <person name="Chen Z."/>
            <person name="Engels R."/>
            <person name="Freedman E."/>
            <person name="Gellesch M."/>
            <person name="Goldberg J."/>
            <person name="Griggs A."/>
            <person name="Gujja S."/>
            <person name="Heilman E.R."/>
            <person name="Heiman D.I."/>
            <person name="Howarth C."/>
            <person name="Jen D."/>
            <person name="Larson L."/>
            <person name="Mehta T."/>
            <person name="Neiman D."/>
            <person name="Park D."/>
            <person name="Pearson M."/>
            <person name="Roberts A."/>
            <person name="Saif S."/>
            <person name="Shea T."/>
            <person name="Shenoy N."/>
            <person name="Sisk P."/>
            <person name="Stolte C."/>
            <person name="Sykes S."/>
            <person name="Walk T."/>
            <person name="White J."/>
            <person name="Yandava C."/>
            <person name="Haas B."/>
            <person name="Henn M.R."/>
            <person name="Nusbaum C."/>
            <person name="Birren B."/>
        </authorList>
    </citation>
    <scope>NUCLEOTIDE SEQUENCE [LARGE SCALE GENOMIC DNA]</scope>
    <source>
        <strain evidence="2">RAJ116</strain>
    </source>
</reference>